<dbReference type="Gene3D" id="3.20.20.80">
    <property type="entry name" value="Glycosidases"/>
    <property type="match status" value="1"/>
</dbReference>
<evidence type="ECO:0000256" key="16">
    <source>
        <dbReference type="PIRSR" id="PIRSR006337-2"/>
    </source>
</evidence>
<evidence type="ECO:0000259" key="18">
    <source>
        <dbReference type="SMART" id="SM00642"/>
    </source>
</evidence>
<evidence type="ECO:0000256" key="14">
    <source>
        <dbReference type="PIRNR" id="PIRNR006337"/>
    </source>
</evidence>
<sequence length="613" mass="70934">MMNIGAQYLQNNTTRFTVWAPEKETMQLHVVHPKEQKLQMQKDNDGYFSVTADNVQPGSHYFFKPDGKQDYPDPASSYQPEDVFGASAVIDHEAYQWHDENWHGLPFEDFIFYELHVGTFTPEGTFEAIIPYLNDLAETGINAIELMPVNQFSGNRNWGYDATYLYAVHHSYGGPKGLKKLVDACHQKGIAVFLDIVYNHLGPEGNFLPEYAPYFTDKYCTPWGDALNFDDEWSDGVREYISDNPVYWFKNYHIDGLRLDAIHEMYDKGAINIWQLMQQKVAQAEQQSGRRLYLVAECDLNSPRVVKNTGEGGWGFDAQWLDDFHHILYIFLDKEGKDRYVDFYRMEQLAKAYKEGFVHSGEWVQFRKRRHGTSSAGVPGNRFVAFNLNHDQAGNRIGGERLSVLISFEKQKLAAAALLLSPYIPMLFMGEEYGEDTPFFFFISHHDTSNIKAVQEGRRKEFANYGLREGEDFPDPYDEDTFNRCKLQWHKRKEGKYKIMLDWITTLIQLRRTNEMLKNFNKNNLQAYNINQDGLIVIRQDDAGKKFLVCCFNFSDKAIAYTLPSYKEHWHKTLDSKEQQWMVDEAPQSLQADVKGGEIIQLQPCGAVVYSSL</sequence>
<comment type="subcellular location">
    <subcellularLocation>
        <location evidence="1 15">Cytoplasm</location>
    </subcellularLocation>
</comment>
<dbReference type="PIRSF" id="PIRSF006337">
    <property type="entry name" value="Trehalose_TreZ"/>
    <property type="match status" value="1"/>
</dbReference>
<dbReference type="SUPFAM" id="SSF81296">
    <property type="entry name" value="E set domains"/>
    <property type="match status" value="1"/>
</dbReference>
<dbReference type="Pfam" id="PF02922">
    <property type="entry name" value="CBM_48"/>
    <property type="match status" value="1"/>
</dbReference>
<dbReference type="OrthoDB" id="9761875at2"/>
<dbReference type="InterPro" id="IPR012768">
    <property type="entry name" value="Trehalose_TreZ"/>
</dbReference>
<dbReference type="EMBL" id="SZQL01000016">
    <property type="protein sequence ID" value="TKK66204.1"/>
    <property type="molecule type" value="Genomic_DNA"/>
</dbReference>
<keyword evidence="6" id="KW-0963">Cytoplasm</keyword>
<feature type="site" description="Transition state stabilizer" evidence="17">
    <location>
        <position position="391"/>
    </location>
</feature>
<dbReference type="Proteomes" id="UP000305848">
    <property type="component" value="Unassembled WGS sequence"/>
</dbReference>
<reference evidence="19 20" key="1">
    <citation type="submission" date="2019-05" db="EMBL/GenBank/DDBJ databases">
        <title>Panacibacter sp. strain 17mud1-8 Genome sequencing and assembly.</title>
        <authorList>
            <person name="Chhetri G."/>
        </authorList>
    </citation>
    <scope>NUCLEOTIDE SEQUENCE [LARGE SCALE GENOMIC DNA]</scope>
    <source>
        <strain evidence="19 20">17mud1-8</strain>
    </source>
</reference>
<evidence type="ECO:0000256" key="7">
    <source>
        <dbReference type="ARBA" id="ARBA00022801"/>
    </source>
</evidence>
<dbReference type="EC" id="3.2.1.141" evidence="4 13"/>
<proteinExistence type="inferred from homology"/>
<evidence type="ECO:0000313" key="19">
    <source>
        <dbReference type="EMBL" id="TKK66204.1"/>
    </source>
</evidence>
<evidence type="ECO:0000256" key="8">
    <source>
        <dbReference type="ARBA" id="ARBA00023277"/>
    </source>
</evidence>
<feature type="domain" description="Glycosyl hydrolase family 13 catalytic" evidence="18">
    <location>
        <begin position="110"/>
        <end position="458"/>
    </location>
</feature>
<name>A0A4U3KX04_9BACT</name>
<evidence type="ECO:0000256" key="11">
    <source>
        <dbReference type="ARBA" id="ARBA00033284"/>
    </source>
</evidence>
<dbReference type="SUPFAM" id="SSF51445">
    <property type="entry name" value="(Trans)glycosidases"/>
    <property type="match status" value="1"/>
</dbReference>
<comment type="similarity">
    <text evidence="3 14">Belongs to the glycosyl hydrolase 13 family.</text>
</comment>
<dbReference type="GO" id="GO:0005992">
    <property type="term" value="P:trehalose biosynthetic process"/>
    <property type="evidence" value="ECO:0007669"/>
    <property type="project" value="UniProtKB-UniRule"/>
</dbReference>
<evidence type="ECO:0000256" key="17">
    <source>
        <dbReference type="PIRSR" id="PIRSR006337-3"/>
    </source>
</evidence>
<evidence type="ECO:0000256" key="1">
    <source>
        <dbReference type="ARBA" id="ARBA00004496"/>
    </source>
</evidence>
<evidence type="ECO:0000313" key="20">
    <source>
        <dbReference type="Proteomes" id="UP000305848"/>
    </source>
</evidence>
<protein>
    <recommendedName>
        <fullName evidence="5 13">Malto-oligosyltrehalose trehalohydrolase</fullName>
        <shortName evidence="14">MTHase</shortName>
        <ecNumber evidence="4 13">3.2.1.141</ecNumber>
    </recommendedName>
    <alternativeName>
        <fullName evidence="11 14">4-alpha-D-((1-&gt;4)-alpha-D-glucano)trehalose trehalohydrolase</fullName>
    </alternativeName>
    <alternativeName>
        <fullName evidence="10 14">Maltooligosyl trehalose trehalohydrolase</fullName>
    </alternativeName>
</protein>
<comment type="caution">
    <text evidence="19">The sequence shown here is derived from an EMBL/GenBank/DDBJ whole genome shotgun (WGS) entry which is preliminary data.</text>
</comment>
<dbReference type="PANTHER" id="PTHR43651">
    <property type="entry name" value="1,4-ALPHA-GLUCAN-BRANCHING ENZYME"/>
    <property type="match status" value="1"/>
</dbReference>
<dbReference type="Pfam" id="PF00128">
    <property type="entry name" value="Alpha-amylase"/>
    <property type="match status" value="2"/>
</dbReference>
<evidence type="ECO:0000256" key="10">
    <source>
        <dbReference type="ARBA" id="ARBA00032057"/>
    </source>
</evidence>
<keyword evidence="8" id="KW-0119">Carbohydrate metabolism</keyword>
<accession>A0A4U3KX04</accession>
<gene>
    <name evidence="19" type="primary">treZ</name>
    <name evidence="19" type="ORF">FC093_18150</name>
</gene>
<dbReference type="InterPro" id="IPR013783">
    <property type="entry name" value="Ig-like_fold"/>
</dbReference>
<dbReference type="CDD" id="cd11325">
    <property type="entry name" value="AmyAc_GTHase"/>
    <property type="match status" value="1"/>
</dbReference>
<dbReference type="SMART" id="SM00642">
    <property type="entry name" value="Aamy"/>
    <property type="match status" value="1"/>
</dbReference>
<dbReference type="InterPro" id="IPR014756">
    <property type="entry name" value="Ig_E-set"/>
</dbReference>
<evidence type="ECO:0000256" key="3">
    <source>
        <dbReference type="ARBA" id="ARBA00008061"/>
    </source>
</evidence>
<dbReference type="NCBIfam" id="TIGR02402">
    <property type="entry name" value="trehalose_TreZ"/>
    <property type="match status" value="1"/>
</dbReference>
<dbReference type="UniPathway" id="UPA00299"/>
<feature type="binding site" evidence="16">
    <location>
        <begin position="390"/>
        <end position="395"/>
    </location>
    <ligand>
        <name>substrate</name>
    </ligand>
</feature>
<organism evidence="19 20">
    <name type="scientific">Ilyomonas limi</name>
    <dbReference type="NCBI Taxonomy" id="2575867"/>
    <lineage>
        <taxon>Bacteria</taxon>
        <taxon>Pseudomonadati</taxon>
        <taxon>Bacteroidota</taxon>
        <taxon>Chitinophagia</taxon>
        <taxon>Chitinophagales</taxon>
        <taxon>Chitinophagaceae</taxon>
        <taxon>Ilyomonas</taxon>
    </lineage>
</organism>
<feature type="binding site" evidence="16">
    <location>
        <begin position="258"/>
        <end position="263"/>
    </location>
    <ligand>
        <name>substrate</name>
    </ligand>
</feature>
<comment type="catalytic activity">
    <reaction evidence="12 14">
        <text>hydrolysis of (1-&gt;4)-alpha-D-glucosidic linkage in 4-alpha-D-[(1-&gt;4)-alpha-D-glucanosyl]n trehalose to yield trehalose and (1-&gt;4)-alpha-D-glucan.</text>
        <dbReference type="EC" id="3.2.1.141"/>
    </reaction>
</comment>
<evidence type="ECO:0000256" key="9">
    <source>
        <dbReference type="ARBA" id="ARBA00023295"/>
    </source>
</evidence>
<feature type="active site" description="Nucleophile" evidence="15">
    <location>
        <position position="260"/>
    </location>
</feature>
<dbReference type="InterPro" id="IPR017853">
    <property type="entry name" value="GH"/>
</dbReference>
<evidence type="ECO:0000256" key="12">
    <source>
        <dbReference type="ARBA" id="ARBA00034013"/>
    </source>
</evidence>
<comment type="pathway">
    <text evidence="2 14">Glycan biosynthesis; trehalose biosynthesis.</text>
</comment>
<dbReference type="GO" id="GO:0005737">
    <property type="term" value="C:cytoplasm"/>
    <property type="evidence" value="ECO:0007669"/>
    <property type="project" value="UniProtKB-SubCell"/>
</dbReference>
<dbReference type="GO" id="GO:0033942">
    <property type="term" value="F:4-alpha-D-(1-&gt;4)-alpha-D-glucanotrehalose trehalohydrolase activity"/>
    <property type="evidence" value="ECO:0007669"/>
    <property type="project" value="UniProtKB-EC"/>
</dbReference>
<keyword evidence="20" id="KW-1185">Reference proteome</keyword>
<feature type="binding site" evidence="16">
    <location>
        <begin position="322"/>
        <end position="326"/>
    </location>
    <ligand>
        <name>substrate</name>
    </ligand>
</feature>
<dbReference type="PANTHER" id="PTHR43651:SF11">
    <property type="entry name" value="MALTO-OLIGOSYLTREHALOSE TREHALOHYDROLASE"/>
    <property type="match status" value="1"/>
</dbReference>
<evidence type="ECO:0000256" key="2">
    <source>
        <dbReference type="ARBA" id="ARBA00005199"/>
    </source>
</evidence>
<dbReference type="InterPro" id="IPR004193">
    <property type="entry name" value="Glyco_hydro_13_N"/>
</dbReference>
<dbReference type="AlphaFoldDB" id="A0A4U3KX04"/>
<dbReference type="Gene3D" id="2.60.40.10">
    <property type="entry name" value="Immunoglobulins"/>
    <property type="match status" value="1"/>
</dbReference>
<dbReference type="Gene3D" id="1.10.10.760">
    <property type="entry name" value="E-set domains of sugar-utilizing enzymes"/>
    <property type="match status" value="1"/>
</dbReference>
<evidence type="ECO:0000256" key="6">
    <source>
        <dbReference type="ARBA" id="ARBA00022490"/>
    </source>
</evidence>
<dbReference type="CDD" id="cd02853">
    <property type="entry name" value="E_set_MTHase_like_N"/>
    <property type="match status" value="1"/>
</dbReference>
<evidence type="ECO:0000256" key="4">
    <source>
        <dbReference type="ARBA" id="ARBA00012268"/>
    </source>
</evidence>
<keyword evidence="9 14" id="KW-0326">Glycosidase</keyword>
<dbReference type="InterPro" id="IPR044901">
    <property type="entry name" value="Trehalose_TreZ_E-set_sf"/>
</dbReference>
<keyword evidence="7 14" id="KW-0378">Hydrolase</keyword>
<evidence type="ECO:0000256" key="13">
    <source>
        <dbReference type="NCBIfam" id="TIGR02402"/>
    </source>
</evidence>
<evidence type="ECO:0000256" key="5">
    <source>
        <dbReference type="ARBA" id="ARBA00015938"/>
    </source>
</evidence>
<evidence type="ECO:0000256" key="15">
    <source>
        <dbReference type="PIRSR" id="PIRSR006337-1"/>
    </source>
</evidence>
<dbReference type="InterPro" id="IPR006047">
    <property type="entry name" value="GH13_cat_dom"/>
</dbReference>
<feature type="active site" description="Proton donor" evidence="15">
    <location>
        <position position="297"/>
    </location>
</feature>